<accession>A0A1G2IWL2</accession>
<dbReference type="STRING" id="1802223.A2358_03795"/>
<comment type="caution">
    <text evidence="1">The sequence shown here is derived from an EMBL/GenBank/DDBJ whole genome shotgun (WGS) entry which is preliminary data.</text>
</comment>
<gene>
    <name evidence="1" type="ORF">A2358_03795</name>
</gene>
<sequence>MSKKLIKITEDDLKFIYGKEYSIFQEKVLTTCFCHKCTMEEQGHLVKIRNYEIFINHLNDVELQGFCTDCGGPVGRYSETGEVEETAKRVKKVMKKYDKK</sequence>
<reference evidence="1 2" key="1">
    <citation type="journal article" date="2016" name="Nat. Commun.">
        <title>Thousands of microbial genomes shed light on interconnected biogeochemical processes in an aquifer system.</title>
        <authorList>
            <person name="Anantharaman K."/>
            <person name="Brown C.T."/>
            <person name="Hug L.A."/>
            <person name="Sharon I."/>
            <person name="Castelle C.J."/>
            <person name="Probst A.J."/>
            <person name="Thomas B.C."/>
            <person name="Singh A."/>
            <person name="Wilkins M.J."/>
            <person name="Karaoz U."/>
            <person name="Brodie E.L."/>
            <person name="Williams K.H."/>
            <person name="Hubbard S.S."/>
            <person name="Banfield J.F."/>
        </authorList>
    </citation>
    <scope>NUCLEOTIDE SEQUENCE [LARGE SCALE GENOMIC DNA]</scope>
</reference>
<organism evidence="1 2">
    <name type="scientific">Candidatus Staskawiczbacteria bacterium RIFOXYB1_FULL_37_44</name>
    <dbReference type="NCBI Taxonomy" id="1802223"/>
    <lineage>
        <taxon>Bacteria</taxon>
        <taxon>Candidatus Staskawicziibacteriota</taxon>
    </lineage>
</organism>
<name>A0A1G2IWL2_9BACT</name>
<proteinExistence type="predicted"/>
<evidence type="ECO:0000313" key="1">
    <source>
        <dbReference type="EMBL" id="OGZ79082.1"/>
    </source>
</evidence>
<dbReference type="AlphaFoldDB" id="A0A1G2IWL2"/>
<dbReference type="EMBL" id="MHPJ01000009">
    <property type="protein sequence ID" value="OGZ79082.1"/>
    <property type="molecule type" value="Genomic_DNA"/>
</dbReference>
<protein>
    <submittedName>
        <fullName evidence="1">Uncharacterized protein</fullName>
    </submittedName>
</protein>
<evidence type="ECO:0000313" key="2">
    <source>
        <dbReference type="Proteomes" id="UP000178650"/>
    </source>
</evidence>
<dbReference type="Proteomes" id="UP000178650">
    <property type="component" value="Unassembled WGS sequence"/>
</dbReference>